<evidence type="ECO:0000256" key="2">
    <source>
        <dbReference type="ARBA" id="ARBA00022450"/>
    </source>
</evidence>
<dbReference type="PROSITE" id="PS00012">
    <property type="entry name" value="PHOSPHOPANTETHEINE"/>
    <property type="match status" value="1"/>
</dbReference>
<protein>
    <recommendedName>
        <fullName evidence="8">Acyl carrier protein</fullName>
        <shortName evidence="8">ACP</shortName>
    </recommendedName>
</protein>
<keyword evidence="5 8" id="KW-0276">Fatty acid metabolism</keyword>
<name>A0ABW6XQ25_9ACTN</name>
<keyword evidence="7 8" id="KW-0275">Fatty acid biosynthesis</keyword>
<evidence type="ECO:0000256" key="6">
    <source>
        <dbReference type="ARBA" id="ARBA00023098"/>
    </source>
</evidence>
<comment type="similarity">
    <text evidence="8">Belongs to the acyl carrier protein (ACP) family.</text>
</comment>
<evidence type="ECO:0000259" key="9">
    <source>
        <dbReference type="PROSITE" id="PS50075"/>
    </source>
</evidence>
<comment type="subcellular location">
    <subcellularLocation>
        <location evidence="8">Cytoplasm</location>
    </subcellularLocation>
</comment>
<dbReference type="InterPro" id="IPR020806">
    <property type="entry name" value="PKS_PP-bd"/>
</dbReference>
<accession>A0ABW6XQ25</accession>
<keyword evidence="11" id="KW-1185">Reference proteome</keyword>
<dbReference type="RefSeq" id="WP_078944685.1">
    <property type="nucleotide sequence ID" value="NZ_JBIBDZ010000003.1"/>
</dbReference>
<dbReference type="HAMAP" id="MF_01217">
    <property type="entry name" value="Acyl_carrier"/>
    <property type="match status" value="1"/>
</dbReference>
<keyword evidence="2 8" id="KW-0596">Phosphopantetheine</keyword>
<evidence type="ECO:0000256" key="3">
    <source>
        <dbReference type="ARBA" id="ARBA00022516"/>
    </source>
</evidence>
<keyword evidence="3 8" id="KW-0444">Lipid biosynthesis</keyword>
<sequence>MSSSMHDSVAEVMANRFGMDRDIVVADATFDDLGLDSLSQIELATALTKQLGVELDDDEMAELSTVGEIVALLESKGAVAR</sequence>
<evidence type="ECO:0000256" key="1">
    <source>
        <dbReference type="ARBA" id="ARBA00003180"/>
    </source>
</evidence>
<dbReference type="Proteomes" id="UP001602370">
    <property type="component" value="Unassembled WGS sequence"/>
</dbReference>
<reference evidence="10 11" key="1">
    <citation type="submission" date="2024-10" db="EMBL/GenBank/DDBJ databases">
        <title>The Natural Products Discovery Center: Release of the First 8490 Sequenced Strains for Exploring Actinobacteria Biosynthetic Diversity.</title>
        <authorList>
            <person name="Kalkreuter E."/>
            <person name="Kautsar S.A."/>
            <person name="Yang D."/>
            <person name="Bader C.D."/>
            <person name="Teijaro C.N."/>
            <person name="Fluegel L."/>
            <person name="Davis C.M."/>
            <person name="Simpson J.R."/>
            <person name="Lauterbach L."/>
            <person name="Steele A.D."/>
            <person name="Gui C."/>
            <person name="Meng S."/>
            <person name="Li G."/>
            <person name="Viehrig K."/>
            <person name="Ye F."/>
            <person name="Su P."/>
            <person name="Kiefer A.F."/>
            <person name="Nichols A."/>
            <person name="Cepeda A.J."/>
            <person name="Yan W."/>
            <person name="Fan B."/>
            <person name="Jiang Y."/>
            <person name="Adhikari A."/>
            <person name="Zheng C.-J."/>
            <person name="Schuster L."/>
            <person name="Cowan T.M."/>
            <person name="Smanski M.J."/>
            <person name="Chevrette M.G."/>
            <person name="De Carvalho L.P.S."/>
            <person name="Shen B."/>
        </authorList>
    </citation>
    <scope>NUCLEOTIDE SEQUENCE [LARGE SCALE GENOMIC DNA]</scope>
    <source>
        <strain evidence="10 11">NPDC012605</strain>
    </source>
</reference>
<comment type="caution">
    <text evidence="10">The sequence shown here is derived from an EMBL/GenBank/DDBJ whole genome shotgun (WGS) entry which is preliminary data.</text>
</comment>
<dbReference type="SMART" id="SM00823">
    <property type="entry name" value="PKS_PP"/>
    <property type="match status" value="1"/>
</dbReference>
<dbReference type="InterPro" id="IPR009081">
    <property type="entry name" value="PP-bd_ACP"/>
</dbReference>
<dbReference type="SUPFAM" id="SSF47336">
    <property type="entry name" value="ACP-like"/>
    <property type="match status" value="1"/>
</dbReference>
<feature type="modified residue" description="O-(pantetheine 4'-phosphoryl)serine" evidence="8">
    <location>
        <position position="37"/>
    </location>
</feature>
<proteinExistence type="inferred from homology"/>
<comment type="pathway">
    <text evidence="8">Lipid metabolism; fatty acid biosynthesis.</text>
</comment>
<comment type="function">
    <text evidence="1 8">Carrier of the growing fatty acid chain in fatty acid biosynthesis.</text>
</comment>
<evidence type="ECO:0000256" key="8">
    <source>
        <dbReference type="HAMAP-Rule" id="MF_01217"/>
    </source>
</evidence>
<evidence type="ECO:0000313" key="11">
    <source>
        <dbReference type="Proteomes" id="UP001602370"/>
    </source>
</evidence>
<comment type="PTM">
    <text evidence="8">4'-phosphopantetheine is transferred from CoA to a specific serine of apo-ACP by AcpS. This modification is essential for activity because fatty acids are bound in thioester linkage to the sulfhydryl of the prosthetic group.</text>
</comment>
<gene>
    <name evidence="8" type="primary">acpP</name>
    <name evidence="10" type="ORF">ACFY8C_14785</name>
</gene>
<organism evidence="10 11">
    <name type="scientific">Streptomyces flavochromogenes</name>
    <dbReference type="NCBI Taxonomy" id="68199"/>
    <lineage>
        <taxon>Bacteria</taxon>
        <taxon>Bacillati</taxon>
        <taxon>Actinomycetota</taxon>
        <taxon>Actinomycetes</taxon>
        <taxon>Kitasatosporales</taxon>
        <taxon>Streptomycetaceae</taxon>
        <taxon>Streptomyces</taxon>
    </lineage>
</organism>
<dbReference type="InterPro" id="IPR006162">
    <property type="entry name" value="Ppantetheine_attach_site"/>
</dbReference>
<dbReference type="Pfam" id="PF00550">
    <property type="entry name" value="PP-binding"/>
    <property type="match status" value="1"/>
</dbReference>
<evidence type="ECO:0000256" key="7">
    <source>
        <dbReference type="ARBA" id="ARBA00023160"/>
    </source>
</evidence>
<evidence type="ECO:0000313" key="10">
    <source>
        <dbReference type="EMBL" id="MFF5919605.1"/>
    </source>
</evidence>
<dbReference type="Gene3D" id="1.10.1200.10">
    <property type="entry name" value="ACP-like"/>
    <property type="match status" value="1"/>
</dbReference>
<dbReference type="InterPro" id="IPR036736">
    <property type="entry name" value="ACP-like_sf"/>
</dbReference>
<keyword evidence="6 8" id="KW-0443">Lipid metabolism</keyword>
<dbReference type="PROSITE" id="PS50075">
    <property type="entry name" value="CARRIER"/>
    <property type="match status" value="1"/>
</dbReference>
<evidence type="ECO:0000256" key="5">
    <source>
        <dbReference type="ARBA" id="ARBA00022832"/>
    </source>
</evidence>
<keyword evidence="8" id="KW-0963">Cytoplasm</keyword>
<dbReference type="InterPro" id="IPR003231">
    <property type="entry name" value="ACP"/>
</dbReference>
<keyword evidence="4 8" id="KW-0597">Phosphoprotein</keyword>
<dbReference type="EMBL" id="JBIBDZ010000003">
    <property type="protein sequence ID" value="MFF5919605.1"/>
    <property type="molecule type" value="Genomic_DNA"/>
</dbReference>
<feature type="domain" description="Carrier" evidence="9">
    <location>
        <begin position="3"/>
        <end position="77"/>
    </location>
</feature>
<evidence type="ECO:0000256" key="4">
    <source>
        <dbReference type="ARBA" id="ARBA00022553"/>
    </source>
</evidence>